<proteinExistence type="predicted"/>
<reference evidence="8" key="1">
    <citation type="journal article" date="2020" name="Stud. Mycol.">
        <title>101 Dothideomycetes genomes: A test case for predicting lifestyles and emergence of pathogens.</title>
        <authorList>
            <person name="Haridas S."/>
            <person name="Albert R."/>
            <person name="Binder M."/>
            <person name="Bloem J."/>
            <person name="LaButti K."/>
            <person name="Salamov A."/>
            <person name="Andreopoulos B."/>
            <person name="Baker S."/>
            <person name="Barry K."/>
            <person name="Bills G."/>
            <person name="Bluhm B."/>
            <person name="Cannon C."/>
            <person name="Castanera R."/>
            <person name="Culley D."/>
            <person name="Daum C."/>
            <person name="Ezra D."/>
            <person name="Gonzalez J."/>
            <person name="Henrissat B."/>
            <person name="Kuo A."/>
            <person name="Liang C."/>
            <person name="Lipzen A."/>
            <person name="Lutzoni F."/>
            <person name="Magnuson J."/>
            <person name="Mondo S."/>
            <person name="Nolan M."/>
            <person name="Ohm R."/>
            <person name="Pangilinan J."/>
            <person name="Park H.-J."/>
            <person name="Ramirez L."/>
            <person name="Alfaro M."/>
            <person name="Sun H."/>
            <person name="Tritt A."/>
            <person name="Yoshinaga Y."/>
            <person name="Zwiers L.-H."/>
            <person name="Turgeon B."/>
            <person name="Goodwin S."/>
            <person name="Spatafora J."/>
            <person name="Crous P."/>
            <person name="Grigoriev I."/>
        </authorList>
    </citation>
    <scope>NUCLEOTIDE SEQUENCE [LARGE SCALE GENOMIC DNA]</scope>
    <source>
        <strain evidence="8">CECT 20119</strain>
    </source>
</reference>
<evidence type="ECO:0000256" key="2">
    <source>
        <dbReference type="ARBA" id="ARBA00022692"/>
    </source>
</evidence>
<evidence type="ECO:0000259" key="6">
    <source>
        <dbReference type="PROSITE" id="PS50850"/>
    </source>
</evidence>
<feature type="domain" description="Major facilitator superfamily (MFS) profile" evidence="6">
    <location>
        <begin position="1"/>
        <end position="441"/>
    </location>
</feature>
<feature type="transmembrane region" description="Helical" evidence="5">
    <location>
        <begin position="416"/>
        <end position="437"/>
    </location>
</feature>
<dbReference type="PANTHER" id="PTHR23502:SF139">
    <property type="entry name" value="MAJOR FACILITATOR SUPERFAMILY (MFS) PROFILE DOMAIN-CONTAINING PROTEIN-RELATED"/>
    <property type="match status" value="1"/>
</dbReference>
<dbReference type="Proteomes" id="UP000799538">
    <property type="component" value="Unassembled WGS sequence"/>
</dbReference>
<comment type="subcellular location">
    <subcellularLocation>
        <location evidence="1">Membrane</location>
        <topology evidence="1">Multi-pass membrane protein</topology>
    </subcellularLocation>
</comment>
<dbReference type="PROSITE" id="PS50850">
    <property type="entry name" value="MFS"/>
    <property type="match status" value="1"/>
</dbReference>
<dbReference type="InterPro" id="IPR011701">
    <property type="entry name" value="MFS"/>
</dbReference>
<dbReference type="OrthoDB" id="268400at2759"/>
<feature type="transmembrane region" description="Helical" evidence="5">
    <location>
        <begin position="72"/>
        <end position="93"/>
    </location>
</feature>
<dbReference type="GO" id="GO:0022857">
    <property type="term" value="F:transmembrane transporter activity"/>
    <property type="evidence" value="ECO:0007669"/>
    <property type="project" value="InterPro"/>
</dbReference>
<evidence type="ECO:0000256" key="3">
    <source>
        <dbReference type="ARBA" id="ARBA00022989"/>
    </source>
</evidence>
<dbReference type="Gene3D" id="1.20.1250.20">
    <property type="entry name" value="MFS general substrate transporter like domains"/>
    <property type="match status" value="1"/>
</dbReference>
<dbReference type="GO" id="GO:0005886">
    <property type="term" value="C:plasma membrane"/>
    <property type="evidence" value="ECO:0007669"/>
    <property type="project" value="TreeGrafter"/>
</dbReference>
<gene>
    <name evidence="7" type="ORF">BDZ85DRAFT_227296</name>
</gene>
<feature type="transmembrane region" description="Helical" evidence="5">
    <location>
        <begin position="382"/>
        <end position="404"/>
    </location>
</feature>
<accession>A0A6A6FY57</accession>
<feature type="transmembrane region" description="Helical" evidence="5">
    <location>
        <begin position="273"/>
        <end position="298"/>
    </location>
</feature>
<name>A0A6A6FY57_9PEZI</name>
<feature type="transmembrane region" description="Helical" evidence="5">
    <location>
        <begin position="346"/>
        <end position="370"/>
    </location>
</feature>
<dbReference type="AlphaFoldDB" id="A0A6A6FY57"/>
<dbReference type="InterPro" id="IPR020846">
    <property type="entry name" value="MFS_dom"/>
</dbReference>
<dbReference type="Pfam" id="PF07690">
    <property type="entry name" value="MFS_1"/>
    <property type="match status" value="1"/>
</dbReference>
<dbReference type="EMBL" id="ML992570">
    <property type="protein sequence ID" value="KAF2218188.1"/>
    <property type="molecule type" value="Genomic_DNA"/>
</dbReference>
<evidence type="ECO:0000313" key="7">
    <source>
        <dbReference type="EMBL" id="KAF2218188.1"/>
    </source>
</evidence>
<feature type="transmembrane region" description="Helical" evidence="5">
    <location>
        <begin position="131"/>
        <end position="151"/>
    </location>
</feature>
<protein>
    <submittedName>
        <fullName evidence="7">Major facilitator superfamily domain-containing protein</fullName>
    </submittedName>
</protein>
<feature type="transmembrane region" description="Helical" evidence="5">
    <location>
        <begin position="319"/>
        <end position="340"/>
    </location>
</feature>
<keyword evidence="8" id="KW-1185">Reference proteome</keyword>
<evidence type="ECO:0000256" key="4">
    <source>
        <dbReference type="ARBA" id="ARBA00023136"/>
    </source>
</evidence>
<feature type="transmembrane region" description="Helical" evidence="5">
    <location>
        <begin position="20"/>
        <end position="38"/>
    </location>
</feature>
<feature type="transmembrane region" description="Helical" evidence="5">
    <location>
        <begin position="239"/>
        <end position="261"/>
    </location>
</feature>
<sequence>MVYASEGKGYAQVGELSNYPSLAMAGGAFIILPAAIIYGRRPTFLACCLFLMGSTFGAAAAPDFNTHLACRILQGLAAGATESVLPLIVTDIAFLDERGLFYGVYWGSQALVNTGFLIGNSYLVEALGWRWFYWLLGILTSAGLGIGFFALTETKYIRVPVQVGEQVVHTDEWGVTKIMSQEEARRTFGVVYGSAESQNVPEKKSYVSELKPWSKPSPQPLRVFVDANKKMLECFSSPAIVFAILLAAIGLGTGIAMGLTYSVVLTELYNWSYASVGLINIGVFPGSIIATVYTGWFGDKLNLWLARRRGGVHLPENTLVQLIPVFFVGLIGIIIYGVTANSPATYSWWGIVMGWTFYQIANTVILINTTQFAAEAYPKNPGPALTIVIGVKNIVSFGASYGIIPMVVQWNYLRAYMTLLAFYCFIFALGIPVYYYNPRWRGYIARKNA</sequence>
<dbReference type="InterPro" id="IPR036259">
    <property type="entry name" value="MFS_trans_sf"/>
</dbReference>
<feature type="transmembrane region" description="Helical" evidence="5">
    <location>
        <begin position="43"/>
        <end position="60"/>
    </location>
</feature>
<keyword evidence="4 5" id="KW-0472">Membrane</keyword>
<dbReference type="PANTHER" id="PTHR23502">
    <property type="entry name" value="MAJOR FACILITATOR SUPERFAMILY"/>
    <property type="match status" value="1"/>
</dbReference>
<dbReference type="SUPFAM" id="SSF103473">
    <property type="entry name" value="MFS general substrate transporter"/>
    <property type="match status" value="1"/>
</dbReference>
<evidence type="ECO:0000313" key="8">
    <source>
        <dbReference type="Proteomes" id="UP000799538"/>
    </source>
</evidence>
<evidence type="ECO:0000256" key="1">
    <source>
        <dbReference type="ARBA" id="ARBA00004141"/>
    </source>
</evidence>
<keyword evidence="2 5" id="KW-0812">Transmembrane</keyword>
<keyword evidence="3 5" id="KW-1133">Transmembrane helix</keyword>
<feature type="transmembrane region" description="Helical" evidence="5">
    <location>
        <begin position="100"/>
        <end position="119"/>
    </location>
</feature>
<evidence type="ECO:0000256" key="5">
    <source>
        <dbReference type="SAM" id="Phobius"/>
    </source>
</evidence>
<organism evidence="7 8">
    <name type="scientific">Elsinoe ampelina</name>
    <dbReference type="NCBI Taxonomy" id="302913"/>
    <lineage>
        <taxon>Eukaryota</taxon>
        <taxon>Fungi</taxon>
        <taxon>Dikarya</taxon>
        <taxon>Ascomycota</taxon>
        <taxon>Pezizomycotina</taxon>
        <taxon>Dothideomycetes</taxon>
        <taxon>Dothideomycetidae</taxon>
        <taxon>Myriangiales</taxon>
        <taxon>Elsinoaceae</taxon>
        <taxon>Elsinoe</taxon>
    </lineage>
</organism>